<reference evidence="3" key="2">
    <citation type="submission" date="2015-05" db="EMBL/GenBank/DDBJ databases">
        <title>Complete genome sequence of Corynebacterium testudinoris DSM 44614, recovered from necrotic lesions in the mouth of a tortoise.</title>
        <authorList>
            <person name="Ruckert C."/>
            <person name="Albersmeier A."/>
            <person name="Winkler A."/>
            <person name="Tauch A."/>
        </authorList>
    </citation>
    <scope>NUCLEOTIDE SEQUENCE [LARGE SCALE GENOMIC DNA]</scope>
    <source>
        <strain evidence="3">DSM 44614</strain>
    </source>
</reference>
<dbReference type="PATRIC" id="fig|136857.5.peg.1332"/>
<name>A0A0G3HA52_9CORY</name>
<keyword evidence="3" id="KW-1185">Reference proteome</keyword>
<dbReference type="SUPFAM" id="SSF51430">
    <property type="entry name" value="NAD(P)-linked oxidoreductase"/>
    <property type="match status" value="1"/>
</dbReference>
<dbReference type="STRING" id="136857.CTEST_06700"/>
<sequence>MGVSGLRVSEIGLGTARWGQSTTREDATELLGIFLKSGGTLVDSSPAYGAGAAQALLAEVLHTTGIPREEILLSSSAGVDPHSPVGRRVDCSRRSLIAQLDSTLRALDTDHLDLWSVGYWDEKTPPAEVADTLDWAVRTGRARYAGVRDYGGWQLAVTQSLAGGRIVATQHEYSLLVRGIEEELLPAATHLGVGVIAAASLARGVLAGRYRTDVPRSARAEVHALLGTKSDTVVDAVATAAHGLGLPPAVVALAWARDRVGVASTVVGASTPAQLTELLNAADTHLPRAITKALDDVSR</sequence>
<accession>A0A0G3HA52</accession>
<dbReference type="Proteomes" id="UP000035540">
    <property type="component" value="Chromosome"/>
</dbReference>
<dbReference type="InterPro" id="IPR023210">
    <property type="entry name" value="NADP_OxRdtase_dom"/>
</dbReference>
<evidence type="ECO:0000313" key="2">
    <source>
        <dbReference type="EMBL" id="AKK08778.1"/>
    </source>
</evidence>
<evidence type="ECO:0000313" key="3">
    <source>
        <dbReference type="Proteomes" id="UP000035540"/>
    </source>
</evidence>
<dbReference type="Pfam" id="PF00248">
    <property type="entry name" value="Aldo_ket_red"/>
    <property type="match status" value="1"/>
</dbReference>
<evidence type="ECO:0000259" key="1">
    <source>
        <dbReference type="Pfam" id="PF00248"/>
    </source>
</evidence>
<dbReference type="AlphaFoldDB" id="A0A0G3HA52"/>
<feature type="domain" description="NADP-dependent oxidoreductase" evidence="1">
    <location>
        <begin position="10"/>
        <end position="297"/>
    </location>
</feature>
<reference evidence="2 3" key="1">
    <citation type="journal article" date="2015" name="Genome Announc.">
        <title>Complete Genome Sequence of the Type Strain Corynebacterium testudinoris DSM 44614, Recovered from Necrotic Lesions in the Mouth of a Tortoise.</title>
        <authorList>
            <person name="Ruckert C."/>
            <person name="Kriete M."/>
            <person name="Jaenicke S."/>
            <person name="Winkler A."/>
            <person name="Tauch A."/>
        </authorList>
    </citation>
    <scope>NUCLEOTIDE SEQUENCE [LARGE SCALE GENOMIC DNA]</scope>
    <source>
        <strain evidence="2 3">DSM 44614</strain>
    </source>
</reference>
<dbReference type="KEGG" id="cted:CTEST_06700"/>
<dbReference type="EMBL" id="CP011545">
    <property type="protein sequence ID" value="AKK08778.1"/>
    <property type="molecule type" value="Genomic_DNA"/>
</dbReference>
<dbReference type="PANTHER" id="PTHR43364:SF18">
    <property type="entry name" value="OXIDOREDUCTASE"/>
    <property type="match status" value="1"/>
</dbReference>
<dbReference type="InterPro" id="IPR050523">
    <property type="entry name" value="AKR_Detox_Biosynth"/>
</dbReference>
<dbReference type="Gene3D" id="3.20.20.100">
    <property type="entry name" value="NADP-dependent oxidoreductase domain"/>
    <property type="match status" value="1"/>
</dbReference>
<protein>
    <submittedName>
        <fullName evidence="2">Putative oxidoreductase, aryl-alcohol dehydrogenase like protein</fullName>
    </submittedName>
</protein>
<gene>
    <name evidence="2" type="ORF">CTEST_06700</name>
</gene>
<proteinExistence type="predicted"/>
<dbReference type="InterPro" id="IPR036812">
    <property type="entry name" value="NAD(P)_OxRdtase_dom_sf"/>
</dbReference>
<dbReference type="PANTHER" id="PTHR43364">
    <property type="entry name" value="NADH-SPECIFIC METHYLGLYOXAL REDUCTASE-RELATED"/>
    <property type="match status" value="1"/>
</dbReference>
<dbReference type="GO" id="GO:0005829">
    <property type="term" value="C:cytosol"/>
    <property type="evidence" value="ECO:0007669"/>
    <property type="project" value="TreeGrafter"/>
</dbReference>
<organism evidence="2 3">
    <name type="scientific">Corynebacterium testudinoris</name>
    <dbReference type="NCBI Taxonomy" id="136857"/>
    <lineage>
        <taxon>Bacteria</taxon>
        <taxon>Bacillati</taxon>
        <taxon>Actinomycetota</taxon>
        <taxon>Actinomycetes</taxon>
        <taxon>Mycobacteriales</taxon>
        <taxon>Corynebacteriaceae</taxon>
        <taxon>Corynebacterium</taxon>
    </lineage>
</organism>